<dbReference type="InterPro" id="IPR029063">
    <property type="entry name" value="SAM-dependent_MTases_sf"/>
</dbReference>
<dbReference type="CDD" id="cd02440">
    <property type="entry name" value="AdoMet_MTases"/>
    <property type="match status" value="1"/>
</dbReference>
<dbReference type="SUPFAM" id="SSF53335">
    <property type="entry name" value="S-adenosyl-L-methionine-dependent methyltransferases"/>
    <property type="match status" value="1"/>
</dbReference>
<keyword evidence="2" id="KW-1185">Reference proteome</keyword>
<sequence length="205" mass="23518">MNEHEIDRMLGIQTGGMQDWGVRSIHDNRYEATPYEALDALLERYPVKKTDGIVDYGCGKGRAAFYLNHRTGASVTGIEMDGSLYLESLENRDAYMIKKKNKLKGSVSFVNCRAEDYRVKPLDSFFYYFNPFSVNLFAKTVDRILQSAEERPRSVSVALYYPTLDYLGHMEHHTPFVHALDLPTPGLSEKNPNERFSVWRLDCST</sequence>
<comment type="caution">
    <text evidence="1">The sequence shown here is derived from an EMBL/GenBank/DDBJ whole genome shotgun (WGS) entry which is preliminary data.</text>
</comment>
<dbReference type="GO" id="GO:0032259">
    <property type="term" value="P:methylation"/>
    <property type="evidence" value="ECO:0007669"/>
    <property type="project" value="UniProtKB-KW"/>
</dbReference>
<proteinExistence type="predicted"/>
<dbReference type="Gene3D" id="3.40.50.150">
    <property type="entry name" value="Vaccinia Virus protein VP39"/>
    <property type="match status" value="1"/>
</dbReference>
<reference evidence="1 2" key="1">
    <citation type="submission" date="2024-06" db="EMBL/GenBank/DDBJ databases">
        <title>Genomic Encyclopedia of Type Strains, Phase IV (KMG-IV): sequencing the most valuable type-strain genomes for metagenomic binning, comparative biology and taxonomic classification.</title>
        <authorList>
            <person name="Goeker M."/>
        </authorList>
    </citation>
    <scope>NUCLEOTIDE SEQUENCE [LARGE SCALE GENOMIC DNA]</scope>
    <source>
        <strain evidence="1 2">DSM 26128</strain>
    </source>
</reference>
<organism evidence="1 2">
    <name type="scientific">Bhargavaea ullalensis</name>
    <dbReference type="NCBI Taxonomy" id="1265685"/>
    <lineage>
        <taxon>Bacteria</taxon>
        <taxon>Bacillati</taxon>
        <taxon>Bacillota</taxon>
        <taxon>Bacilli</taxon>
        <taxon>Bacillales</taxon>
        <taxon>Caryophanaceae</taxon>
        <taxon>Bhargavaea</taxon>
    </lineage>
</organism>
<name>A0ABV2GCC6_9BACL</name>
<accession>A0ABV2GCC6</accession>
<evidence type="ECO:0000313" key="1">
    <source>
        <dbReference type="EMBL" id="MET3575931.1"/>
    </source>
</evidence>
<protein>
    <submittedName>
        <fullName evidence="1">SAM-dependent methyltransferase</fullName>
    </submittedName>
</protein>
<keyword evidence="1" id="KW-0489">Methyltransferase</keyword>
<gene>
    <name evidence="1" type="ORF">ABID49_001837</name>
</gene>
<dbReference type="EMBL" id="JBEPLW010000013">
    <property type="protein sequence ID" value="MET3575931.1"/>
    <property type="molecule type" value="Genomic_DNA"/>
</dbReference>
<dbReference type="RefSeq" id="WP_354197521.1">
    <property type="nucleotide sequence ID" value="NZ_JBEPLW010000013.1"/>
</dbReference>
<evidence type="ECO:0000313" key="2">
    <source>
        <dbReference type="Proteomes" id="UP001549099"/>
    </source>
</evidence>
<keyword evidence="1" id="KW-0808">Transferase</keyword>
<dbReference type="GO" id="GO:0008168">
    <property type="term" value="F:methyltransferase activity"/>
    <property type="evidence" value="ECO:0007669"/>
    <property type="project" value="UniProtKB-KW"/>
</dbReference>
<dbReference type="Proteomes" id="UP001549099">
    <property type="component" value="Unassembled WGS sequence"/>
</dbReference>